<gene>
    <name evidence="1" type="ORF">S12H4_45055</name>
</gene>
<evidence type="ECO:0000313" key="1">
    <source>
        <dbReference type="EMBL" id="GAJ06136.1"/>
    </source>
</evidence>
<dbReference type="AlphaFoldDB" id="X1V1V1"/>
<organism evidence="1">
    <name type="scientific">marine sediment metagenome</name>
    <dbReference type="NCBI Taxonomy" id="412755"/>
    <lineage>
        <taxon>unclassified sequences</taxon>
        <taxon>metagenomes</taxon>
        <taxon>ecological metagenomes</taxon>
    </lineage>
</organism>
<name>X1V1V1_9ZZZZ</name>
<proteinExistence type="predicted"/>
<comment type="caution">
    <text evidence="1">The sequence shown here is derived from an EMBL/GenBank/DDBJ whole genome shotgun (WGS) entry which is preliminary data.</text>
</comment>
<accession>X1V1V1</accession>
<reference evidence="1" key="1">
    <citation type="journal article" date="2014" name="Front. Microbiol.">
        <title>High frequency of phylogenetically diverse reductive dehalogenase-homologous genes in deep subseafloor sedimentary metagenomes.</title>
        <authorList>
            <person name="Kawai M."/>
            <person name="Futagami T."/>
            <person name="Toyoda A."/>
            <person name="Takaki Y."/>
            <person name="Nishi S."/>
            <person name="Hori S."/>
            <person name="Arai W."/>
            <person name="Tsubouchi T."/>
            <person name="Morono Y."/>
            <person name="Uchiyama I."/>
            <person name="Ito T."/>
            <person name="Fujiyama A."/>
            <person name="Inagaki F."/>
            <person name="Takami H."/>
        </authorList>
    </citation>
    <scope>NUCLEOTIDE SEQUENCE</scope>
    <source>
        <strain evidence="1">Expedition CK06-06</strain>
    </source>
</reference>
<protein>
    <submittedName>
        <fullName evidence="1">Uncharacterized protein</fullName>
    </submittedName>
</protein>
<sequence length="76" mass="8402">MAKLELEITDKMMQKLHERAETYAVEPSDVAKSIISHELARTGRPCWMDVLVTITSQISDAVIAVSKGGAEESKQK</sequence>
<dbReference type="EMBL" id="BARW01027818">
    <property type="protein sequence ID" value="GAJ06136.1"/>
    <property type="molecule type" value="Genomic_DNA"/>
</dbReference>